<evidence type="ECO:0000256" key="1">
    <source>
        <dbReference type="ARBA" id="ARBA00022737"/>
    </source>
</evidence>
<proteinExistence type="predicted"/>
<reference evidence="5" key="2">
    <citation type="submission" date="2024-04" db="EMBL/GenBank/DDBJ databases">
        <authorList>
            <person name="Chen Y."/>
            <person name="Shah S."/>
            <person name="Dougan E. K."/>
            <person name="Thang M."/>
            <person name="Chan C."/>
        </authorList>
    </citation>
    <scope>NUCLEOTIDE SEQUENCE [LARGE SCALE GENOMIC DNA]</scope>
</reference>
<accession>A0A9P1C0A7</accession>
<evidence type="ECO:0000313" key="5">
    <source>
        <dbReference type="EMBL" id="CAL1136124.1"/>
    </source>
</evidence>
<dbReference type="InterPro" id="IPR002110">
    <property type="entry name" value="Ankyrin_rpt"/>
</dbReference>
<feature type="domain" description="DUF4116" evidence="3">
    <location>
        <begin position="487"/>
        <end position="520"/>
    </location>
</feature>
<dbReference type="Pfam" id="PF13475">
    <property type="entry name" value="DUF4116"/>
    <property type="match status" value="2"/>
</dbReference>
<dbReference type="Gene3D" id="1.25.40.20">
    <property type="entry name" value="Ankyrin repeat-containing domain"/>
    <property type="match status" value="2"/>
</dbReference>
<dbReference type="SUPFAM" id="SSF48403">
    <property type="entry name" value="Ankyrin repeat"/>
    <property type="match status" value="1"/>
</dbReference>
<dbReference type="EMBL" id="CAMXCT020000744">
    <property type="protein sequence ID" value="CAL1136124.1"/>
    <property type="molecule type" value="Genomic_DNA"/>
</dbReference>
<dbReference type="InterPro" id="IPR036770">
    <property type="entry name" value="Ankyrin_rpt-contain_sf"/>
</dbReference>
<evidence type="ECO:0000313" key="6">
    <source>
        <dbReference type="EMBL" id="CAL4770061.1"/>
    </source>
</evidence>
<dbReference type="EMBL" id="CAMXCT030000744">
    <property type="protein sequence ID" value="CAL4770061.1"/>
    <property type="molecule type" value="Genomic_DNA"/>
</dbReference>
<evidence type="ECO:0000259" key="3">
    <source>
        <dbReference type="Pfam" id="PF13475"/>
    </source>
</evidence>
<organism evidence="4">
    <name type="scientific">Cladocopium goreaui</name>
    <dbReference type="NCBI Taxonomy" id="2562237"/>
    <lineage>
        <taxon>Eukaryota</taxon>
        <taxon>Sar</taxon>
        <taxon>Alveolata</taxon>
        <taxon>Dinophyceae</taxon>
        <taxon>Suessiales</taxon>
        <taxon>Symbiodiniaceae</taxon>
        <taxon>Cladocopium</taxon>
    </lineage>
</organism>
<dbReference type="EMBL" id="CAMXCT010000744">
    <property type="protein sequence ID" value="CAI3982749.1"/>
    <property type="molecule type" value="Genomic_DNA"/>
</dbReference>
<dbReference type="SMART" id="SM00248">
    <property type="entry name" value="ANK"/>
    <property type="match status" value="4"/>
</dbReference>
<dbReference type="PANTHER" id="PTHR24198">
    <property type="entry name" value="ANKYRIN REPEAT AND PROTEIN KINASE DOMAIN-CONTAINING PROTEIN"/>
    <property type="match status" value="1"/>
</dbReference>
<dbReference type="Pfam" id="PF12796">
    <property type="entry name" value="Ank_2"/>
    <property type="match status" value="1"/>
</dbReference>
<sequence>MKMLRGGACELDPEQLMEKANEAIEHAKWERWDEMFEIFDVYPGGKDASNDAIHQVVFAGHVETLKRMVDSGANPGLLTRDKETPLQVAEQLGQAEVAEYLNTLEVSAEAAALLQQAHQVIDAAKEGKWALGSADQDATFELLKGFKNPQQVVNTRPSVRQYGVLHQAAFHGDIEVLRQLLEDYKANVKLLTKDGKTALQIAESAGQEAAIKYLEACVPSIQLEDDFVKYPDQVAHRSSVKGLEFAKEIAIFLPKKRMGRLAGTTVAEKYKLEPSDTFNDLLELGKQCVNNPRDVLRLHLLSPSGEQLKQGRKVAAAKIKNGDTLTFVIISRDPRAEDWIARVQSDPSVLKCAPEYARSDPVVVMEAVKHSGSTLGYAVPELRGDKELVSMAVSKDGKSLQYASAELRDDKEVALKAVLQHGRALEFASERLRGDFEIVHCACTNEGNSLEFATPEWQRDEKMVLLAVQRLYQQTGDLRKSQRNLPIQFAAEELRSNSDFMWQAIQLDPRCINHASEDIRGLLKEKMKKHLKFEATQTGAEYFTRFHGQDQWPRATAVAVLPANPMDDSVQCDVLRPACNIS</sequence>
<dbReference type="PANTHER" id="PTHR24198:SF165">
    <property type="entry name" value="ANKYRIN REPEAT-CONTAINING PROTEIN-RELATED"/>
    <property type="match status" value="1"/>
</dbReference>
<dbReference type="InterPro" id="IPR025197">
    <property type="entry name" value="DUF4116"/>
</dbReference>
<keyword evidence="7" id="KW-1185">Reference proteome</keyword>
<evidence type="ECO:0000256" key="2">
    <source>
        <dbReference type="ARBA" id="ARBA00023043"/>
    </source>
</evidence>
<keyword evidence="2" id="KW-0040">ANK repeat</keyword>
<name>A0A9P1C0A7_9DINO</name>
<dbReference type="AlphaFoldDB" id="A0A9P1C0A7"/>
<protein>
    <submittedName>
        <fullName evidence="6">Ankyrin-3 (ANK-3) (Ankyrin-G)</fullName>
    </submittedName>
</protein>
<evidence type="ECO:0000313" key="7">
    <source>
        <dbReference type="Proteomes" id="UP001152797"/>
    </source>
</evidence>
<reference evidence="4" key="1">
    <citation type="submission" date="2022-10" db="EMBL/GenBank/DDBJ databases">
        <authorList>
            <person name="Chen Y."/>
            <person name="Dougan E. K."/>
            <person name="Chan C."/>
            <person name="Rhodes N."/>
            <person name="Thang M."/>
        </authorList>
    </citation>
    <scope>NUCLEOTIDE SEQUENCE</scope>
</reference>
<feature type="domain" description="DUF4116" evidence="3">
    <location>
        <begin position="385"/>
        <end position="433"/>
    </location>
</feature>
<comment type="caution">
    <text evidence="4">The sequence shown here is derived from an EMBL/GenBank/DDBJ whole genome shotgun (WGS) entry which is preliminary data.</text>
</comment>
<gene>
    <name evidence="4" type="ORF">C1SCF055_LOCUS10414</name>
</gene>
<evidence type="ECO:0000313" key="4">
    <source>
        <dbReference type="EMBL" id="CAI3982749.1"/>
    </source>
</evidence>
<dbReference type="OrthoDB" id="47007at2759"/>
<dbReference type="Proteomes" id="UP001152797">
    <property type="component" value="Unassembled WGS sequence"/>
</dbReference>
<keyword evidence="1" id="KW-0677">Repeat</keyword>